<dbReference type="Proteomes" id="UP000770015">
    <property type="component" value="Unassembled WGS sequence"/>
</dbReference>
<dbReference type="FunFam" id="3.30.428.10:FF:000017">
    <property type="entry name" value="Aprataxin-like protein"/>
    <property type="match status" value="1"/>
</dbReference>
<dbReference type="EMBL" id="JAGSXJ010000013">
    <property type="protein sequence ID" value="KAH6686176.1"/>
    <property type="molecule type" value="Genomic_DNA"/>
</dbReference>
<keyword evidence="5" id="KW-0963">Cytoplasm</keyword>
<evidence type="ECO:0000256" key="8">
    <source>
        <dbReference type="ARBA" id="ARBA00022801"/>
    </source>
</evidence>
<dbReference type="AlphaFoldDB" id="A0A9P8VAJ5"/>
<proteinExistence type="predicted"/>
<dbReference type="GO" id="GO:0030983">
    <property type="term" value="F:mismatched DNA binding"/>
    <property type="evidence" value="ECO:0007669"/>
    <property type="project" value="TreeGrafter"/>
</dbReference>
<organism evidence="21 22">
    <name type="scientific">Plectosphaerella plurivora</name>
    <dbReference type="NCBI Taxonomy" id="936078"/>
    <lineage>
        <taxon>Eukaryota</taxon>
        <taxon>Fungi</taxon>
        <taxon>Dikarya</taxon>
        <taxon>Ascomycota</taxon>
        <taxon>Pezizomycotina</taxon>
        <taxon>Sordariomycetes</taxon>
        <taxon>Hypocreomycetidae</taxon>
        <taxon>Glomerellales</taxon>
        <taxon>Plectosphaerellaceae</taxon>
        <taxon>Plectosphaerella</taxon>
    </lineage>
</organism>
<feature type="domain" description="HIT" evidence="19">
    <location>
        <begin position="40"/>
        <end position="153"/>
    </location>
</feature>
<dbReference type="SUPFAM" id="SSF54197">
    <property type="entry name" value="HIT-like"/>
    <property type="match status" value="1"/>
</dbReference>
<evidence type="ECO:0000256" key="14">
    <source>
        <dbReference type="ARBA" id="ARBA00044639"/>
    </source>
</evidence>
<comment type="catalytic activity">
    <reaction evidence="15">
        <text>a 5'-end adenosine-5'-diphospho-5'-ribonucleoside-2'-deoxyribonucleotide-DNA + H2O = a 5'-end 5'-phospho-ribonucleoside-2'-deoxyribonucleotide-DNA + AMP + 2 H(+)</text>
        <dbReference type="Rhea" id="RHEA:52132"/>
        <dbReference type="Rhea" id="RHEA-COMP:13182"/>
        <dbReference type="Rhea" id="RHEA-COMP:13183"/>
        <dbReference type="ChEBI" id="CHEBI:15377"/>
        <dbReference type="ChEBI" id="CHEBI:15378"/>
        <dbReference type="ChEBI" id="CHEBI:136414"/>
        <dbReference type="ChEBI" id="CHEBI:136415"/>
        <dbReference type="ChEBI" id="CHEBI:456215"/>
        <dbReference type="EC" id="3.6.1.71"/>
    </reaction>
</comment>
<dbReference type="GO" id="GO:0033699">
    <property type="term" value="F:DNA 5'-adenosine monophosphate hydrolase activity"/>
    <property type="evidence" value="ECO:0007669"/>
    <property type="project" value="UniProtKB-EC"/>
</dbReference>
<dbReference type="PANTHER" id="PTHR12486">
    <property type="entry name" value="APRATAXIN-RELATED"/>
    <property type="match status" value="1"/>
</dbReference>
<keyword evidence="12" id="KW-0539">Nucleus</keyword>
<evidence type="ECO:0000256" key="17">
    <source>
        <dbReference type="ARBA" id="ARBA00068941"/>
    </source>
</evidence>
<evidence type="ECO:0000313" key="21">
    <source>
        <dbReference type="EMBL" id="KAH6686176.1"/>
    </source>
</evidence>
<dbReference type="OrthoDB" id="3512845at2759"/>
<dbReference type="GO" id="GO:0000012">
    <property type="term" value="P:single strand break repair"/>
    <property type="evidence" value="ECO:0007669"/>
    <property type="project" value="TreeGrafter"/>
</dbReference>
<evidence type="ECO:0000259" key="20">
    <source>
        <dbReference type="Pfam" id="PF16278"/>
    </source>
</evidence>
<dbReference type="EC" id="3.6.1.71" evidence="4"/>
<dbReference type="GO" id="GO:0046872">
    <property type="term" value="F:metal ion binding"/>
    <property type="evidence" value="ECO:0007669"/>
    <property type="project" value="UniProtKB-KW"/>
</dbReference>
<comment type="subcellular location">
    <subcellularLocation>
        <location evidence="2">Cytoplasm</location>
    </subcellularLocation>
    <subcellularLocation>
        <location evidence="1">Nucleus</location>
    </subcellularLocation>
</comment>
<evidence type="ECO:0000313" key="22">
    <source>
        <dbReference type="Proteomes" id="UP000770015"/>
    </source>
</evidence>
<evidence type="ECO:0000256" key="3">
    <source>
        <dbReference type="ARBA" id="ARBA00012495"/>
    </source>
</evidence>
<dbReference type="GO" id="GO:1990165">
    <property type="term" value="F:single-strand break-containing DNA binding"/>
    <property type="evidence" value="ECO:0007669"/>
    <property type="project" value="TreeGrafter"/>
</dbReference>
<dbReference type="PANTHER" id="PTHR12486:SF4">
    <property type="entry name" value="APRATAXIN"/>
    <property type="match status" value="1"/>
</dbReference>
<keyword evidence="7" id="KW-0227">DNA damage</keyword>
<evidence type="ECO:0000256" key="9">
    <source>
        <dbReference type="ARBA" id="ARBA00022833"/>
    </source>
</evidence>
<dbReference type="GO" id="GO:0003725">
    <property type="term" value="F:double-stranded RNA binding"/>
    <property type="evidence" value="ECO:0007669"/>
    <property type="project" value="TreeGrafter"/>
</dbReference>
<dbReference type="GO" id="GO:0120108">
    <property type="term" value="F:DNA-3'-diphospho-5'-guanosine diphosphatase activity"/>
    <property type="evidence" value="ECO:0007669"/>
    <property type="project" value="UniProtKB-EC"/>
</dbReference>
<keyword evidence="10" id="KW-0238">DNA-binding</keyword>
<dbReference type="InterPro" id="IPR011146">
    <property type="entry name" value="HIT-like"/>
</dbReference>
<keyword evidence="11" id="KW-0234">DNA repair</keyword>
<reference evidence="21" key="1">
    <citation type="journal article" date="2021" name="Nat. Commun.">
        <title>Genetic determinants of endophytism in the Arabidopsis root mycobiome.</title>
        <authorList>
            <person name="Mesny F."/>
            <person name="Miyauchi S."/>
            <person name="Thiergart T."/>
            <person name="Pickel B."/>
            <person name="Atanasova L."/>
            <person name="Karlsson M."/>
            <person name="Huettel B."/>
            <person name="Barry K.W."/>
            <person name="Haridas S."/>
            <person name="Chen C."/>
            <person name="Bauer D."/>
            <person name="Andreopoulos W."/>
            <person name="Pangilinan J."/>
            <person name="LaButti K."/>
            <person name="Riley R."/>
            <person name="Lipzen A."/>
            <person name="Clum A."/>
            <person name="Drula E."/>
            <person name="Henrissat B."/>
            <person name="Kohler A."/>
            <person name="Grigoriev I.V."/>
            <person name="Martin F.M."/>
            <person name="Hacquard S."/>
        </authorList>
    </citation>
    <scope>NUCLEOTIDE SEQUENCE</scope>
    <source>
        <strain evidence="21">MPI-SDFR-AT-0117</strain>
    </source>
</reference>
<dbReference type="InterPro" id="IPR036265">
    <property type="entry name" value="HIT-like_sf"/>
</dbReference>
<evidence type="ECO:0000256" key="7">
    <source>
        <dbReference type="ARBA" id="ARBA00022763"/>
    </source>
</evidence>
<dbReference type="InterPro" id="IPR032566">
    <property type="entry name" value="Znf-C2HE"/>
</dbReference>
<evidence type="ECO:0000256" key="12">
    <source>
        <dbReference type="ARBA" id="ARBA00023242"/>
    </source>
</evidence>
<evidence type="ECO:0000256" key="4">
    <source>
        <dbReference type="ARBA" id="ARBA00012496"/>
    </source>
</evidence>
<evidence type="ECO:0000256" key="15">
    <source>
        <dbReference type="ARBA" id="ARBA00044713"/>
    </source>
</evidence>
<evidence type="ECO:0000256" key="10">
    <source>
        <dbReference type="ARBA" id="ARBA00023125"/>
    </source>
</evidence>
<dbReference type="Pfam" id="PF16278">
    <property type="entry name" value="zf-C2HE"/>
    <property type="match status" value="1"/>
</dbReference>
<accession>A0A9P8VAJ5</accession>
<dbReference type="GO" id="GO:0003697">
    <property type="term" value="F:single-stranded DNA binding"/>
    <property type="evidence" value="ECO:0007669"/>
    <property type="project" value="TreeGrafter"/>
</dbReference>
<dbReference type="EC" id="3.6.1.72" evidence="3"/>
<evidence type="ECO:0000256" key="18">
    <source>
        <dbReference type="ARBA" id="ARBA00076243"/>
    </source>
</evidence>
<dbReference type="GO" id="GO:0005737">
    <property type="term" value="C:cytoplasm"/>
    <property type="evidence" value="ECO:0007669"/>
    <property type="project" value="UniProtKB-SubCell"/>
</dbReference>
<dbReference type="GO" id="GO:0005634">
    <property type="term" value="C:nucleus"/>
    <property type="evidence" value="ECO:0007669"/>
    <property type="project" value="UniProtKB-SubCell"/>
</dbReference>
<evidence type="ECO:0000256" key="1">
    <source>
        <dbReference type="ARBA" id="ARBA00004123"/>
    </source>
</evidence>
<comment type="catalytic activity">
    <reaction evidence="14">
        <text>a 5'-end adenosine-5'-diphospho-5'-2'-deoxyribonucleoside-DNA + H2O = a 5'-end 5'-phospho-2'-deoxyribonucleoside-DNA + AMP + 2 H(+)</text>
        <dbReference type="Rhea" id="RHEA:52128"/>
        <dbReference type="Rhea" id="RHEA-COMP:13180"/>
        <dbReference type="Rhea" id="RHEA-COMP:13181"/>
        <dbReference type="ChEBI" id="CHEBI:15377"/>
        <dbReference type="ChEBI" id="CHEBI:15378"/>
        <dbReference type="ChEBI" id="CHEBI:136412"/>
        <dbReference type="ChEBI" id="CHEBI:136413"/>
        <dbReference type="ChEBI" id="CHEBI:456215"/>
        <dbReference type="EC" id="3.6.1.71"/>
    </reaction>
</comment>
<evidence type="ECO:0000256" key="13">
    <source>
        <dbReference type="ARBA" id="ARBA00024601"/>
    </source>
</evidence>
<dbReference type="Pfam" id="PF01230">
    <property type="entry name" value="HIT"/>
    <property type="match status" value="1"/>
</dbReference>
<evidence type="ECO:0000256" key="16">
    <source>
        <dbReference type="ARBA" id="ARBA00059438"/>
    </source>
</evidence>
<evidence type="ECO:0000259" key="19">
    <source>
        <dbReference type="Pfam" id="PF01230"/>
    </source>
</evidence>
<keyword evidence="9" id="KW-0862">Zinc</keyword>
<comment type="function">
    <text evidence="16">DNA-binding protein involved in single-strand DNA break repair, double-strand DNA break repair and base excision repair. Resolves abortive DNA ligation intermediates formed either at base excision sites, or when DNA ligases attempt to repair non-ligatable breaks induced by reactive oxygen species. Catalyzes the release of adenylate groups covalently linked to 5'-phosphate termini, resulting in the production of 5'-phosphate termini that can be efficiently rejoined. Likewise, catalyzes the release of 3'-linked guanosine (DNAppG) and inosine (DNAppI) from DNA, but has higher specific activity with 5'-linked adenosine (AppDNA).</text>
</comment>
<evidence type="ECO:0000256" key="5">
    <source>
        <dbReference type="ARBA" id="ARBA00022490"/>
    </source>
</evidence>
<keyword evidence="6" id="KW-0479">Metal-binding</keyword>
<feature type="domain" description="Aprataxin C2HE/C2H2/C2HC zinc finger" evidence="20">
    <location>
        <begin position="168"/>
        <end position="224"/>
    </location>
</feature>
<gene>
    <name evidence="21" type="ORF">F5X68DRAFT_135319</name>
</gene>
<sequence length="229" mass="26146">MAPKAKKPAPTPAPPASRFADRIRDGLGVYLDDPASFPASRIIYFNDDFVAINDLYPKASVHALLLPRSRKHNLLHPFEAFEDPEFLASVQKEVIKLKALVASELRPILNGDAEPDDTGELPPGRDWEADVKIGIHAHPSMNHLHIHVLSRDMHSPCLHHRKHYNSFNTPFLIDVADFPMAKDDPRWHPGHAGYMKRDLVCWRCGANFKNQFKKLNDHLNVEFESWKRE</sequence>
<evidence type="ECO:0000256" key="6">
    <source>
        <dbReference type="ARBA" id="ARBA00022723"/>
    </source>
</evidence>
<keyword evidence="22" id="KW-1185">Reference proteome</keyword>
<evidence type="ECO:0000256" key="2">
    <source>
        <dbReference type="ARBA" id="ARBA00004496"/>
    </source>
</evidence>
<comment type="catalytic activity">
    <reaction evidence="13">
        <text>a 3'-end 2'-deoxyribonucleotide-3'-diphospho-5'-guanosine-DNA + H2O = a 3'-end 2'-deoxyribonucleotide 3'-phosphate-DNA + GMP + 2 H(+)</text>
        <dbReference type="Rhea" id="RHEA:52140"/>
        <dbReference type="Rhea" id="RHEA-COMP:13186"/>
        <dbReference type="Rhea" id="RHEA-COMP:13187"/>
        <dbReference type="ChEBI" id="CHEBI:15377"/>
        <dbReference type="ChEBI" id="CHEBI:15378"/>
        <dbReference type="ChEBI" id="CHEBI:58115"/>
        <dbReference type="ChEBI" id="CHEBI:136419"/>
        <dbReference type="ChEBI" id="CHEBI:136420"/>
        <dbReference type="EC" id="3.6.1.72"/>
    </reaction>
</comment>
<evidence type="ECO:0000256" key="11">
    <source>
        <dbReference type="ARBA" id="ARBA00023204"/>
    </source>
</evidence>
<name>A0A9P8VAJ5_9PEZI</name>
<comment type="caution">
    <text evidence="21">The sequence shown here is derived from an EMBL/GenBank/DDBJ whole genome shotgun (WGS) entry which is preliminary data.</text>
</comment>
<dbReference type="Gene3D" id="3.30.428.10">
    <property type="entry name" value="HIT-like"/>
    <property type="match status" value="1"/>
</dbReference>
<keyword evidence="8" id="KW-0378">Hydrolase</keyword>
<protein>
    <recommendedName>
        <fullName evidence="17">Aprataxin-like protein</fullName>
        <ecNumber evidence="4">3.6.1.71</ecNumber>
        <ecNumber evidence="3">3.6.1.72</ecNumber>
    </recommendedName>
    <alternativeName>
        <fullName evidence="18">Hit family protein 3</fullName>
    </alternativeName>
</protein>